<gene>
    <name evidence="1" type="ORF">JZO70_07170</name>
</gene>
<dbReference type="Proteomes" id="UP000664601">
    <property type="component" value="Unassembled WGS sequence"/>
</dbReference>
<dbReference type="RefSeq" id="WP_207672867.1">
    <property type="nucleotide sequence ID" value="NZ_JAFREM010000012.1"/>
</dbReference>
<proteinExistence type="predicted"/>
<keyword evidence="2" id="KW-1185">Reference proteome</keyword>
<dbReference type="EMBL" id="JAFREM010000012">
    <property type="protein sequence ID" value="MBO1305934.1"/>
    <property type="molecule type" value="Genomic_DNA"/>
</dbReference>
<comment type="caution">
    <text evidence="1">The sequence shown here is derived from an EMBL/GenBank/DDBJ whole genome shotgun (WGS) entry which is preliminary data.</text>
</comment>
<organism evidence="1 2">
    <name type="scientific">Candidatus Enterococcus moelleringii</name>
    <dbReference type="NCBI Taxonomy" id="2815325"/>
    <lineage>
        <taxon>Bacteria</taxon>
        <taxon>Bacillati</taxon>
        <taxon>Bacillota</taxon>
        <taxon>Bacilli</taxon>
        <taxon>Lactobacillales</taxon>
        <taxon>Enterococcaceae</taxon>
        <taxon>Enterococcus</taxon>
    </lineage>
</organism>
<sequence>MNEQTQKLISFDLPHGWTLQTTEKMIVTTNQAGYVNVTTDNSYGNFEQLTLHLTEDQAQIVAHPHQLLELSIKLSKEIVFRPIIYLDPE</sequence>
<evidence type="ECO:0000313" key="2">
    <source>
        <dbReference type="Proteomes" id="UP000664601"/>
    </source>
</evidence>
<evidence type="ECO:0000313" key="1">
    <source>
        <dbReference type="EMBL" id="MBO1305934.1"/>
    </source>
</evidence>
<reference evidence="1 2" key="1">
    <citation type="submission" date="2021-03" db="EMBL/GenBank/DDBJ databases">
        <title>Enterococcal diversity collection.</title>
        <authorList>
            <person name="Gilmore M.S."/>
            <person name="Schwartzman J."/>
            <person name="Van Tyne D."/>
            <person name="Martin M."/>
            <person name="Earl A.M."/>
            <person name="Manson A.L."/>
            <person name="Straub T."/>
            <person name="Salamzade R."/>
            <person name="Saavedra J."/>
            <person name="Lebreton F."/>
            <person name="Prichula J."/>
            <person name="Schaufler K."/>
            <person name="Gaca A."/>
            <person name="Sgardioli B."/>
            <person name="Wagenaar J."/>
            <person name="Strong T."/>
        </authorList>
    </citation>
    <scope>NUCLEOTIDE SEQUENCE [LARGE SCALE GENOMIC DNA]</scope>
    <source>
        <strain evidence="1 2">669A</strain>
    </source>
</reference>
<name>A0ABS3L8I6_9ENTE</name>
<accession>A0ABS3L8I6</accession>
<protein>
    <submittedName>
        <fullName evidence="1">Uncharacterized protein</fullName>
    </submittedName>
</protein>